<keyword evidence="4" id="KW-1185">Reference proteome</keyword>
<feature type="domain" description="DUF4426" evidence="2">
    <location>
        <begin position="28"/>
        <end position="147"/>
    </location>
</feature>
<dbReference type="Proteomes" id="UP000252405">
    <property type="component" value="Unassembled WGS sequence"/>
</dbReference>
<comment type="caution">
    <text evidence="3">The sequence shown here is derived from an EMBL/GenBank/DDBJ whole genome shotgun (WGS) entry which is preliminary data.</text>
</comment>
<dbReference type="InterPro" id="IPR025218">
    <property type="entry name" value="DUF4426"/>
</dbReference>
<sequence>MHRAKLCRLFATLLLFCLALPLQAQQFERVGNYQIHYSAVSTSFLSADVAAEHGIQRSPAMALVNVSVLEEREDGTTRTVNAPVSGTVGSVGDSSPASLSFRSLRTGDSVSQIAVFRIIEDEPMRFDLEVRHDRNEAPADIGFIQRFTIDR</sequence>
<name>A0A368U3J0_9GAMM</name>
<keyword evidence="1" id="KW-0732">Signal</keyword>
<dbReference type="EMBL" id="QPII01000003">
    <property type="protein sequence ID" value="RCV90662.1"/>
    <property type="molecule type" value="Genomic_DNA"/>
</dbReference>
<evidence type="ECO:0000313" key="4">
    <source>
        <dbReference type="Proteomes" id="UP000252405"/>
    </source>
</evidence>
<dbReference type="Pfam" id="PF14467">
    <property type="entry name" value="DUF4426"/>
    <property type="match status" value="1"/>
</dbReference>
<dbReference type="AlphaFoldDB" id="A0A368U3J0"/>
<gene>
    <name evidence="3" type="ORF">DU505_05405</name>
</gene>
<evidence type="ECO:0000256" key="1">
    <source>
        <dbReference type="SAM" id="SignalP"/>
    </source>
</evidence>
<reference evidence="3 4" key="1">
    <citation type="submission" date="2018-07" db="EMBL/GenBank/DDBJ databases">
        <title>Halomonas montanilacus sp. nov., isolated from Lake Pengyan on Tibetan Plateau.</title>
        <authorList>
            <person name="Lu H."/>
            <person name="Xing P."/>
            <person name="Wu Q."/>
        </authorList>
    </citation>
    <scope>NUCLEOTIDE SEQUENCE [LARGE SCALE GENOMIC DNA]</scope>
    <source>
        <strain evidence="3 4">PYC7W</strain>
    </source>
</reference>
<evidence type="ECO:0000313" key="3">
    <source>
        <dbReference type="EMBL" id="RCV90662.1"/>
    </source>
</evidence>
<dbReference type="Gene3D" id="2.60.40.3340">
    <property type="entry name" value="Domain of unknown function DUF4426"/>
    <property type="match status" value="1"/>
</dbReference>
<proteinExistence type="predicted"/>
<dbReference type="OrthoDB" id="8563353at2"/>
<accession>A0A368U3J0</accession>
<protein>
    <submittedName>
        <fullName evidence="3">DUF4426 domain-containing protein</fullName>
    </submittedName>
</protein>
<evidence type="ECO:0000259" key="2">
    <source>
        <dbReference type="Pfam" id="PF14467"/>
    </source>
</evidence>
<feature type="signal peptide" evidence="1">
    <location>
        <begin position="1"/>
        <end position="24"/>
    </location>
</feature>
<feature type="chain" id="PRO_5016762995" evidence="1">
    <location>
        <begin position="25"/>
        <end position="151"/>
    </location>
</feature>
<organism evidence="3 4">
    <name type="scientific">Billgrantia montanilacus</name>
    <dbReference type="NCBI Taxonomy" id="2282305"/>
    <lineage>
        <taxon>Bacteria</taxon>
        <taxon>Pseudomonadati</taxon>
        <taxon>Pseudomonadota</taxon>
        <taxon>Gammaproteobacteria</taxon>
        <taxon>Oceanospirillales</taxon>
        <taxon>Halomonadaceae</taxon>
        <taxon>Billgrantia</taxon>
    </lineage>
</organism>